<name>A0A1J5TUZ5_9GAMM</name>
<organism evidence="2 3">
    <name type="scientific">Bathymodiolus thermophilus thioautotrophic gill symbiont</name>
    <dbReference type="NCBI Taxonomy" id="2360"/>
    <lineage>
        <taxon>Bacteria</taxon>
        <taxon>Pseudomonadati</taxon>
        <taxon>Pseudomonadota</taxon>
        <taxon>Gammaproteobacteria</taxon>
        <taxon>sulfur-oxidizing symbionts</taxon>
    </lineage>
</organism>
<dbReference type="InterPro" id="IPR009659">
    <property type="entry name" value="DUF1249"/>
</dbReference>
<dbReference type="AlphaFoldDB" id="A0A1J5TUZ5"/>
<evidence type="ECO:0000313" key="2">
    <source>
        <dbReference type="EMBL" id="OIR23980.1"/>
    </source>
</evidence>
<dbReference type="RefSeq" id="WP_071565115.1">
    <property type="nucleotide sequence ID" value="NZ_CP024634.1"/>
</dbReference>
<dbReference type="Proteomes" id="UP000182798">
    <property type="component" value="Unassembled WGS sequence"/>
</dbReference>
<dbReference type="PANTHER" id="PTHR38774:SF1">
    <property type="entry name" value="CYTOPLASMIC PROTEIN"/>
    <property type="match status" value="1"/>
</dbReference>
<protein>
    <recommendedName>
        <fullName evidence="5">DUF1249 domain-containing protein</fullName>
    </recommendedName>
</protein>
<dbReference type="Proteomes" id="UP000278334">
    <property type="component" value="Chromosome"/>
</dbReference>
<evidence type="ECO:0008006" key="5">
    <source>
        <dbReference type="Google" id="ProtNLM"/>
    </source>
</evidence>
<accession>A0A1J5TUZ5</accession>
<reference evidence="1 4" key="3">
    <citation type="submission" date="2017-11" db="EMBL/GenBank/DDBJ databases">
        <title>Genome sequence of the bacterial symbiont EPR9N from a vent mussel Bathymodiolus thermophilus.</title>
        <authorList>
            <person name="Won Y.-J."/>
        </authorList>
    </citation>
    <scope>NUCLEOTIDE SEQUENCE [LARGE SCALE GENOMIC DNA]</scope>
    <source>
        <strain evidence="1 4">EPR9N</strain>
    </source>
</reference>
<dbReference type="PANTHER" id="PTHR38774">
    <property type="entry name" value="CYTOPLASMIC PROTEIN-RELATED"/>
    <property type="match status" value="1"/>
</dbReference>
<evidence type="ECO:0000313" key="1">
    <source>
        <dbReference type="EMBL" id="AYQ56442.1"/>
    </source>
</evidence>
<evidence type="ECO:0000313" key="3">
    <source>
        <dbReference type="Proteomes" id="UP000182798"/>
    </source>
</evidence>
<proteinExistence type="predicted"/>
<dbReference type="OrthoDB" id="9793663at2"/>
<dbReference type="EMBL" id="CP024634">
    <property type="protein sequence ID" value="AYQ56442.1"/>
    <property type="molecule type" value="Genomic_DNA"/>
</dbReference>
<reference evidence="3" key="1">
    <citation type="submission" date="2016-09" db="EMBL/GenBank/DDBJ databases">
        <title>Genome Sequence of Bathymodiolus thermophilus sulfur-oxidizing gill endosymbiont.</title>
        <authorList>
            <person name="Ponnudurai R."/>
            <person name="Kleiner M."/>
            <person name="Sayavedra L."/>
            <person name="Thuermer A."/>
            <person name="Felbeck H."/>
            <person name="Schlueter R."/>
            <person name="Schweder T."/>
            <person name="Markert S."/>
        </authorList>
    </citation>
    <scope>NUCLEOTIDE SEQUENCE [LARGE SCALE GENOMIC DNA]</scope>
    <source>
        <strain evidence="3">BAT/CrabSpa'14</strain>
    </source>
</reference>
<evidence type="ECO:0000313" key="4">
    <source>
        <dbReference type="Proteomes" id="UP000278334"/>
    </source>
</evidence>
<dbReference type="EMBL" id="MIQH01000939">
    <property type="protein sequence ID" value="OIR23980.1"/>
    <property type="molecule type" value="Genomic_DNA"/>
</dbReference>
<dbReference type="KEGG" id="bthg:MS2017_0713"/>
<gene>
    <name evidence="2" type="ORF">BGC33_08855</name>
    <name evidence="1" type="ORF">MS2017_0713</name>
</gene>
<dbReference type="Pfam" id="PF06853">
    <property type="entry name" value="DUF1249"/>
    <property type="match status" value="1"/>
</dbReference>
<sequence>MDIEDNFLKSLYTQHNPKTYSEVSALFELNYQKILELLPTLKEITRDSVIYHDNEQDLYLFVEERTPYTGTFILTHILALESGAINRPDIKFKVFFDAKLLEVLSVCNESTLNNSHPYLAQCSDMNIQWELNTFMEKWLDYCLDKYQGRLWQTL</sequence>
<reference evidence="2" key="2">
    <citation type="journal article" date="2017" name="Stand. Genomic Sci.">
        <title>Genome sequence of the sulfur-oxidizing Bathymodiolus thermophilus gill endosymbiont.</title>
        <authorList>
            <person name="Ponnudurai R."/>
            <person name="Sayavedra L."/>
            <person name="Kleiner M."/>
            <person name="Heiden S.E."/>
            <person name="Thurmer A."/>
            <person name="Felbeck H."/>
            <person name="Schluter R."/>
            <person name="Sievert S.M."/>
            <person name="Daniel R."/>
            <person name="Schweder T."/>
            <person name="Markert S."/>
        </authorList>
    </citation>
    <scope>NUCLEOTIDE SEQUENCE</scope>
    <source>
        <strain evidence="2">BAT/CrabSpa'14</strain>
    </source>
</reference>